<sequence>MELIFRNYESKETRTLRVPPPCSFHQLLETLLRSNIRRRFSPSSIRFSLNGKDVLQAPSPLTPLRSLGIAPGDLIFFSFDPCAFSPFQDPNKTPESKKPDD</sequence>
<accession>A0ABR1ZHA2</accession>
<dbReference type="PANTHER" id="PTHR47602">
    <property type="entry name" value="F-BOX PROTEIN SKIP22"/>
    <property type="match status" value="1"/>
</dbReference>
<dbReference type="Proteomes" id="UP001472677">
    <property type="component" value="Unassembled WGS sequence"/>
</dbReference>
<protein>
    <submittedName>
        <fullName evidence="1">Uncharacterized protein</fullName>
    </submittedName>
</protein>
<dbReference type="EMBL" id="JBBPBM010002217">
    <property type="protein sequence ID" value="KAK8479746.1"/>
    <property type="molecule type" value="Genomic_DNA"/>
</dbReference>
<proteinExistence type="predicted"/>
<name>A0ABR1ZHA2_9ROSI</name>
<keyword evidence="2" id="KW-1185">Reference proteome</keyword>
<gene>
    <name evidence="1" type="ORF">V6N12_020141</name>
</gene>
<organism evidence="1 2">
    <name type="scientific">Hibiscus sabdariffa</name>
    <name type="common">roselle</name>
    <dbReference type="NCBI Taxonomy" id="183260"/>
    <lineage>
        <taxon>Eukaryota</taxon>
        <taxon>Viridiplantae</taxon>
        <taxon>Streptophyta</taxon>
        <taxon>Embryophyta</taxon>
        <taxon>Tracheophyta</taxon>
        <taxon>Spermatophyta</taxon>
        <taxon>Magnoliopsida</taxon>
        <taxon>eudicotyledons</taxon>
        <taxon>Gunneridae</taxon>
        <taxon>Pentapetalae</taxon>
        <taxon>rosids</taxon>
        <taxon>malvids</taxon>
        <taxon>Malvales</taxon>
        <taxon>Malvaceae</taxon>
        <taxon>Malvoideae</taxon>
        <taxon>Hibiscus</taxon>
    </lineage>
</organism>
<dbReference type="PANTHER" id="PTHR47602:SF2">
    <property type="entry name" value="F-BOX PROTEIN SKIP22"/>
    <property type="match status" value="1"/>
</dbReference>
<evidence type="ECO:0000313" key="1">
    <source>
        <dbReference type="EMBL" id="KAK8479746.1"/>
    </source>
</evidence>
<comment type="caution">
    <text evidence="1">The sequence shown here is derived from an EMBL/GenBank/DDBJ whole genome shotgun (WGS) entry which is preliminary data.</text>
</comment>
<evidence type="ECO:0000313" key="2">
    <source>
        <dbReference type="Proteomes" id="UP001472677"/>
    </source>
</evidence>
<reference evidence="1 2" key="1">
    <citation type="journal article" date="2024" name="G3 (Bethesda)">
        <title>Genome assembly of Hibiscus sabdariffa L. provides insights into metabolisms of medicinal natural products.</title>
        <authorList>
            <person name="Kim T."/>
        </authorList>
    </citation>
    <scope>NUCLEOTIDE SEQUENCE [LARGE SCALE GENOMIC DNA]</scope>
    <source>
        <strain evidence="1">TK-2024</strain>
        <tissue evidence="1">Old leaves</tissue>
    </source>
</reference>